<feature type="compositionally biased region" description="Polar residues" evidence="1">
    <location>
        <begin position="868"/>
        <end position="888"/>
    </location>
</feature>
<feature type="compositionally biased region" description="Low complexity" evidence="1">
    <location>
        <begin position="153"/>
        <end position="175"/>
    </location>
</feature>
<feature type="compositionally biased region" description="Polar residues" evidence="1">
    <location>
        <begin position="604"/>
        <end position="623"/>
    </location>
</feature>
<dbReference type="GO" id="GO:0030036">
    <property type="term" value="P:actin cytoskeleton organization"/>
    <property type="evidence" value="ECO:0007669"/>
    <property type="project" value="TreeGrafter"/>
</dbReference>
<feature type="compositionally biased region" description="Pro residues" evidence="1">
    <location>
        <begin position="370"/>
        <end position="379"/>
    </location>
</feature>
<name>A0A2S5B6D6_9BASI</name>
<feature type="compositionally biased region" description="Polar residues" evidence="1">
    <location>
        <begin position="515"/>
        <end position="526"/>
    </location>
</feature>
<feature type="region of interest" description="Disordered" evidence="1">
    <location>
        <begin position="85"/>
        <end position="177"/>
    </location>
</feature>
<accession>A0A2S5B6D6</accession>
<feature type="compositionally biased region" description="Low complexity" evidence="1">
    <location>
        <begin position="530"/>
        <end position="556"/>
    </location>
</feature>
<feature type="region of interest" description="Disordered" evidence="1">
    <location>
        <begin position="247"/>
        <end position="274"/>
    </location>
</feature>
<evidence type="ECO:0000256" key="1">
    <source>
        <dbReference type="SAM" id="MobiDB-lite"/>
    </source>
</evidence>
<protein>
    <recommendedName>
        <fullName evidence="4">Protein BNI4</fullName>
    </recommendedName>
</protein>
<organism evidence="2 3">
    <name type="scientific">Rhodotorula taiwanensis</name>
    <dbReference type="NCBI Taxonomy" id="741276"/>
    <lineage>
        <taxon>Eukaryota</taxon>
        <taxon>Fungi</taxon>
        <taxon>Dikarya</taxon>
        <taxon>Basidiomycota</taxon>
        <taxon>Pucciniomycotina</taxon>
        <taxon>Microbotryomycetes</taxon>
        <taxon>Sporidiobolales</taxon>
        <taxon>Sporidiobolaceae</taxon>
        <taxon>Rhodotorula</taxon>
    </lineage>
</organism>
<feature type="compositionally biased region" description="Low complexity" evidence="1">
    <location>
        <begin position="710"/>
        <end position="720"/>
    </location>
</feature>
<dbReference type="PANTHER" id="PTHR12751:SF18">
    <property type="entry name" value="PHOSPHATASE AND ACTIN REGULATOR 1"/>
    <property type="match status" value="1"/>
</dbReference>
<dbReference type="AlphaFoldDB" id="A0A2S5B6D6"/>
<feature type="compositionally biased region" description="Polar residues" evidence="1">
    <location>
        <begin position="566"/>
        <end position="589"/>
    </location>
</feature>
<feature type="compositionally biased region" description="Basic and acidic residues" evidence="1">
    <location>
        <begin position="428"/>
        <end position="437"/>
    </location>
</feature>
<dbReference type="EMBL" id="PJQD01000050">
    <property type="protein sequence ID" value="POY72305.1"/>
    <property type="molecule type" value="Genomic_DNA"/>
</dbReference>
<gene>
    <name evidence="2" type="ORF">BMF94_4607</name>
</gene>
<feature type="compositionally biased region" description="Polar residues" evidence="1">
    <location>
        <begin position="255"/>
        <end position="264"/>
    </location>
</feature>
<feature type="compositionally biased region" description="Polar residues" evidence="1">
    <location>
        <begin position="811"/>
        <end position="824"/>
    </location>
</feature>
<sequence>MALVSTSPPLSAPLYPHAAPIYSHSSIQSDTRAPPHIAAKLGSPYTANSGAVPMQVKDMSAGDAMRAYHGKDAVEELVASTDNLGLGKASDRSDARATADDRPHGVSAPALQVNVSGTNALQAAEAPTRGGASAPGLRTAVLSGGQTRSGSTPVSRHSPAPSSSSMRSSSSSSVHRVGHTYSASSSSAASSSTSFLPASTPALTPLTPMHFSAAGASPMVSASPQSYFSAHSGDKRFANGQFAQTSMQHYPGQQPYPSHSSTFPNPAFPFMPSPHPGVPHMTSFHHHSPVASPAPQNGQDQHALFLQYQQQWQMEMLKNQQLHQAHAQEGRRRATSGPASHHSQSFYTTPQSYPPSPAASFQGQTLHIAPPAPTLPTLPPGAMLPQYAVHGYPTPPTSQESSSRGGSGGESSASSTGSAPPTWGEAYHPYRRDDHKRQGAGAQTGSFDSGRSAHAHRATPSNASSVVTRGHGRQDSSASTPPAGSPLRQIPPSRSESATSVHSINSAHGGPSRYGSLSPSAGQPQPANFPRPRTSSSLSTGSGSGSSEAGRPAAAAPRHRQDSNDSGRSTTPVQFRSTRTSPLSAMPQNESEDDGAESDATAEATMTVNGGISASTTMTSIAGQTPDAKGKEKGGMKSRSKKAFGVSHSSSSATLTEADMAGNGPKQVQPGWRSRVDSDNMSEASTPPRLPYATHAGSISGGSILNDGASTTTSRRPPSTNKFRLLNGKFNGSSDNLSISSTVSSASMMIRKIGQMGKLARRNSLMGLTKAFKKNKDDDEVDAPPGANKLSKKDKKKAGAAGASVSHATAESMSSAGSMPTTAGMSPAAALARQQQLAYAEQEAAEERARRAAAAEAARLGPPKRSFEQLSTHQRSVSTASDASSIRSTQDKSGKPRKSFGFKNRFGLGGSKTDLRETASINGDAASTYSTYSAMGGRPEQYDDATPRQSLEVLAPPQAAYSSYGTREAGFDSQEYEPSLYREGAQPMRSSRATRGILKGAGTYRQEDFIPPRPGYDRHRASSFDATRQQVSPAGHAALVNAIPSEQQVDGVAAMQTDYRSDIHPPSDTEVLADAVAARVHPETISSGPYSHTGMNASAPALNHFSSLPSLRPTSPPVAPKRRITFASSLSVHTTWPATVYDRRAEPATCNRLTPALAQQIKEELNSFKMEEMAVHPLSRRLTHFFV</sequence>
<proteinExistence type="predicted"/>
<keyword evidence="3" id="KW-1185">Reference proteome</keyword>
<feature type="region of interest" description="Disordered" evidence="1">
    <location>
        <begin position="850"/>
        <end position="915"/>
    </location>
</feature>
<feature type="region of interest" description="Disordered" evidence="1">
    <location>
        <begin position="776"/>
        <end position="829"/>
    </location>
</feature>
<feature type="compositionally biased region" description="Polar residues" evidence="1">
    <location>
        <begin position="337"/>
        <end position="351"/>
    </location>
</feature>
<feature type="compositionally biased region" description="Low complexity" evidence="1">
    <location>
        <begin position="397"/>
        <end position="419"/>
    </location>
</feature>
<dbReference type="PANTHER" id="PTHR12751">
    <property type="entry name" value="PHOSPHATASE AND ACTIN REGULATOR PHACTR"/>
    <property type="match status" value="1"/>
</dbReference>
<dbReference type="GO" id="GO:0003779">
    <property type="term" value="F:actin binding"/>
    <property type="evidence" value="ECO:0007669"/>
    <property type="project" value="TreeGrafter"/>
</dbReference>
<dbReference type="STRING" id="741276.A0A2S5B6D6"/>
<feature type="region of interest" description="Disordered" evidence="1">
    <location>
        <begin position="320"/>
        <end position="727"/>
    </location>
</feature>
<comment type="caution">
    <text evidence="2">The sequence shown here is derived from an EMBL/GenBank/DDBJ whole genome shotgun (WGS) entry which is preliminary data.</text>
</comment>
<evidence type="ECO:0000313" key="2">
    <source>
        <dbReference type="EMBL" id="POY72305.1"/>
    </source>
</evidence>
<dbReference type="Proteomes" id="UP000237144">
    <property type="component" value="Unassembled WGS sequence"/>
</dbReference>
<feature type="compositionally biased region" description="Polar residues" evidence="1">
    <location>
        <begin position="492"/>
        <end position="506"/>
    </location>
</feature>
<evidence type="ECO:0000313" key="3">
    <source>
        <dbReference type="Proteomes" id="UP000237144"/>
    </source>
</evidence>
<reference evidence="2 3" key="1">
    <citation type="journal article" date="2018" name="Front. Microbiol.">
        <title>Prospects for Fungal Bioremediation of Acidic Radioactive Waste Sites: Characterization and Genome Sequence of Rhodotorula taiwanensis MD1149.</title>
        <authorList>
            <person name="Tkavc R."/>
            <person name="Matrosova V.Y."/>
            <person name="Grichenko O.E."/>
            <person name="Gostincar C."/>
            <person name="Volpe R.P."/>
            <person name="Klimenkova P."/>
            <person name="Gaidamakova E.K."/>
            <person name="Zhou C.E."/>
            <person name="Stewart B.J."/>
            <person name="Lyman M.G."/>
            <person name="Malfatti S.A."/>
            <person name="Rubinfeld B."/>
            <person name="Courtot M."/>
            <person name="Singh J."/>
            <person name="Dalgard C.L."/>
            <person name="Hamilton T."/>
            <person name="Frey K.G."/>
            <person name="Gunde-Cimerman N."/>
            <person name="Dugan L."/>
            <person name="Daly M.J."/>
        </authorList>
    </citation>
    <scope>NUCLEOTIDE SEQUENCE [LARGE SCALE GENOMIC DNA]</scope>
    <source>
        <strain evidence="2 3">MD1149</strain>
    </source>
</reference>
<evidence type="ECO:0008006" key="4">
    <source>
        <dbReference type="Google" id="ProtNLM"/>
    </source>
</evidence>
<feature type="compositionally biased region" description="Low complexity" evidence="1">
    <location>
        <begin position="799"/>
        <end position="810"/>
    </location>
</feature>
<feature type="compositionally biased region" description="Basic and acidic residues" evidence="1">
    <location>
        <begin position="89"/>
        <end position="104"/>
    </location>
</feature>
<dbReference type="OrthoDB" id="5563016at2759"/>